<keyword evidence="2" id="KW-1185">Reference proteome</keyword>
<proteinExistence type="predicted"/>
<evidence type="ECO:0000313" key="2">
    <source>
        <dbReference type="Proteomes" id="UP000291084"/>
    </source>
</evidence>
<name>A0A0S3R1K5_PHAAN</name>
<dbReference type="AlphaFoldDB" id="A0A0S3R1K5"/>
<gene>
    <name evidence="1" type="primary">Vigan.01G202300</name>
    <name evidence="1" type="ORF">VIGAN_01202300</name>
</gene>
<reference evidence="1 2" key="1">
    <citation type="journal article" date="2015" name="Sci. Rep.">
        <title>The power of single molecule real-time sequencing technology in the de novo assembly of a eukaryotic genome.</title>
        <authorList>
            <person name="Sakai H."/>
            <person name="Naito K."/>
            <person name="Ogiso-Tanaka E."/>
            <person name="Takahashi Y."/>
            <person name="Iseki K."/>
            <person name="Muto C."/>
            <person name="Satou K."/>
            <person name="Teruya K."/>
            <person name="Shiroma A."/>
            <person name="Shimoji M."/>
            <person name="Hirano T."/>
            <person name="Itoh T."/>
            <person name="Kaga A."/>
            <person name="Tomooka N."/>
        </authorList>
    </citation>
    <scope>NUCLEOTIDE SEQUENCE [LARGE SCALE GENOMIC DNA]</scope>
    <source>
        <strain evidence="2">cv. Shumari</strain>
    </source>
</reference>
<dbReference type="EMBL" id="AP015034">
    <property type="protein sequence ID" value="BAT74368.1"/>
    <property type="molecule type" value="Genomic_DNA"/>
</dbReference>
<evidence type="ECO:0000313" key="1">
    <source>
        <dbReference type="EMBL" id="BAT74368.1"/>
    </source>
</evidence>
<dbReference type="Proteomes" id="UP000291084">
    <property type="component" value="Chromosome 1"/>
</dbReference>
<sequence>MMSTHLQMMSEHTQIKIDYFPTKIELRKYWSSFVHNVQSIHMKIELCQQSPSSSQMKTKLQQLCLRSFELNRRSLSYFERRLALEETI</sequence>
<accession>A0A0S3R1K5</accession>
<protein>
    <submittedName>
        <fullName evidence="1">Uncharacterized protein</fullName>
    </submittedName>
</protein>
<organism evidence="1 2">
    <name type="scientific">Vigna angularis var. angularis</name>
    <dbReference type="NCBI Taxonomy" id="157739"/>
    <lineage>
        <taxon>Eukaryota</taxon>
        <taxon>Viridiplantae</taxon>
        <taxon>Streptophyta</taxon>
        <taxon>Embryophyta</taxon>
        <taxon>Tracheophyta</taxon>
        <taxon>Spermatophyta</taxon>
        <taxon>Magnoliopsida</taxon>
        <taxon>eudicotyledons</taxon>
        <taxon>Gunneridae</taxon>
        <taxon>Pentapetalae</taxon>
        <taxon>rosids</taxon>
        <taxon>fabids</taxon>
        <taxon>Fabales</taxon>
        <taxon>Fabaceae</taxon>
        <taxon>Papilionoideae</taxon>
        <taxon>50 kb inversion clade</taxon>
        <taxon>NPAAA clade</taxon>
        <taxon>indigoferoid/millettioid clade</taxon>
        <taxon>Phaseoleae</taxon>
        <taxon>Vigna</taxon>
    </lineage>
</organism>